<reference evidence="2" key="1">
    <citation type="submission" date="2020-10" db="EMBL/GenBank/DDBJ databases">
        <authorList>
            <person name="Gilroy R."/>
        </authorList>
    </citation>
    <scope>NUCLEOTIDE SEQUENCE</scope>
    <source>
        <strain evidence="2">1370</strain>
    </source>
</reference>
<dbReference type="AlphaFoldDB" id="A0A9D1NR74"/>
<feature type="transmembrane region" description="Helical" evidence="1">
    <location>
        <begin position="6"/>
        <end position="27"/>
    </location>
</feature>
<protein>
    <submittedName>
        <fullName evidence="2">Uncharacterized protein</fullName>
    </submittedName>
</protein>
<evidence type="ECO:0000313" key="2">
    <source>
        <dbReference type="EMBL" id="HIV10803.1"/>
    </source>
</evidence>
<keyword evidence="1" id="KW-0472">Membrane</keyword>
<proteinExistence type="predicted"/>
<accession>A0A9D1NR74</accession>
<reference evidence="2" key="2">
    <citation type="journal article" date="2021" name="PeerJ">
        <title>Extensive microbial diversity within the chicken gut microbiome revealed by metagenomics and culture.</title>
        <authorList>
            <person name="Gilroy R."/>
            <person name="Ravi A."/>
            <person name="Getino M."/>
            <person name="Pursley I."/>
            <person name="Horton D.L."/>
            <person name="Alikhan N.F."/>
            <person name="Baker D."/>
            <person name="Gharbi K."/>
            <person name="Hall N."/>
            <person name="Watson M."/>
            <person name="Adriaenssens E.M."/>
            <person name="Foster-Nyarko E."/>
            <person name="Jarju S."/>
            <person name="Secka A."/>
            <person name="Antonio M."/>
            <person name="Oren A."/>
            <person name="Chaudhuri R.R."/>
            <person name="La Ragione R."/>
            <person name="Hildebrand F."/>
            <person name="Pallen M.J."/>
        </authorList>
    </citation>
    <scope>NUCLEOTIDE SEQUENCE</scope>
    <source>
        <strain evidence="2">1370</strain>
    </source>
</reference>
<keyword evidence="1" id="KW-1133">Transmembrane helix</keyword>
<evidence type="ECO:0000313" key="3">
    <source>
        <dbReference type="Proteomes" id="UP000823960"/>
    </source>
</evidence>
<name>A0A9D1NR74_9FIRM</name>
<keyword evidence="1" id="KW-0812">Transmembrane</keyword>
<gene>
    <name evidence="2" type="ORF">IAD28_03800</name>
</gene>
<sequence length="110" mass="12845">MITDYFSAELFVSAVIVLLTGSVILFVRSALRRGERRDRLPECRVVLYYHKDCERFERIAQKVVQAPCFKDTRVSFRIVDKENSEESRRWLLELSKKLEGMVSLERGDGS</sequence>
<comment type="caution">
    <text evidence="2">The sequence shown here is derived from an EMBL/GenBank/DDBJ whole genome shotgun (WGS) entry which is preliminary data.</text>
</comment>
<dbReference type="Proteomes" id="UP000823960">
    <property type="component" value="Unassembled WGS sequence"/>
</dbReference>
<evidence type="ECO:0000256" key="1">
    <source>
        <dbReference type="SAM" id="Phobius"/>
    </source>
</evidence>
<organism evidence="2 3">
    <name type="scientific">Candidatus Faeciplasma avium</name>
    <dbReference type="NCBI Taxonomy" id="2840798"/>
    <lineage>
        <taxon>Bacteria</taxon>
        <taxon>Bacillati</taxon>
        <taxon>Bacillota</taxon>
        <taxon>Clostridia</taxon>
        <taxon>Eubacteriales</taxon>
        <taxon>Oscillospiraceae</taxon>
        <taxon>Oscillospiraceae incertae sedis</taxon>
        <taxon>Candidatus Faeciplasma</taxon>
    </lineage>
</organism>
<dbReference type="EMBL" id="DVOL01000047">
    <property type="protein sequence ID" value="HIV10803.1"/>
    <property type="molecule type" value="Genomic_DNA"/>
</dbReference>